<keyword evidence="4" id="KW-1185">Reference proteome</keyword>
<reference evidence="3 4" key="1">
    <citation type="submission" date="2015-11" db="EMBL/GenBank/DDBJ databases">
        <title>Draft Genome Sequence of the Strain BR 10423 (Rhizobium sp.) isolated from nodules of Mimosa pudica.</title>
        <authorList>
            <person name="Barauna A.C."/>
            <person name="Zilli J.E."/>
            <person name="Simoes-Araujo J.L."/>
            <person name="Reis V.M."/>
            <person name="James E.K."/>
            <person name="Reis F.B.Jr."/>
            <person name="Rouws L.F."/>
            <person name="Passos S.R."/>
            <person name="Gois S.R."/>
        </authorList>
    </citation>
    <scope>NUCLEOTIDE SEQUENCE [LARGE SCALE GENOMIC DNA]</scope>
    <source>
        <strain evidence="3 4">BR10423</strain>
    </source>
</reference>
<comment type="caution">
    <text evidence="3">The sequence shown here is derived from an EMBL/GenBank/DDBJ whole genome shotgun (WGS) entry which is preliminary data.</text>
</comment>
<organism evidence="3 4">
    <name type="scientific">Rhizobium altiplani</name>
    <dbReference type="NCBI Taxonomy" id="1864509"/>
    <lineage>
        <taxon>Bacteria</taxon>
        <taxon>Pseudomonadati</taxon>
        <taxon>Pseudomonadota</taxon>
        <taxon>Alphaproteobacteria</taxon>
        <taxon>Hyphomicrobiales</taxon>
        <taxon>Rhizobiaceae</taxon>
        <taxon>Rhizobium/Agrobacterium group</taxon>
        <taxon>Rhizobium</taxon>
    </lineage>
</organism>
<dbReference type="InterPro" id="IPR036291">
    <property type="entry name" value="NAD(P)-bd_dom_sf"/>
</dbReference>
<dbReference type="Gene3D" id="3.30.1780.10">
    <property type="entry name" value="ornithine cyclodeaminase, domain 1"/>
    <property type="match status" value="1"/>
</dbReference>
<dbReference type="SUPFAM" id="SSF51735">
    <property type="entry name" value="NAD(P)-binding Rossmann-fold domains"/>
    <property type="match status" value="1"/>
</dbReference>
<name>A0A109J729_9HYPH</name>
<dbReference type="RefSeq" id="WP_028749548.1">
    <property type="nucleotide sequence ID" value="NZ_LNCD01000126.1"/>
</dbReference>
<dbReference type="Proteomes" id="UP000068164">
    <property type="component" value="Unassembled WGS sequence"/>
</dbReference>
<accession>A0A109J729</accession>
<dbReference type="PANTHER" id="PTHR13812:SF19">
    <property type="entry name" value="KETIMINE REDUCTASE MU-CRYSTALLIN"/>
    <property type="match status" value="1"/>
</dbReference>
<dbReference type="PIRSF" id="PIRSF001439">
    <property type="entry name" value="CryM"/>
    <property type="match status" value="1"/>
</dbReference>
<evidence type="ECO:0000313" key="3">
    <source>
        <dbReference type="EMBL" id="KWV43515.1"/>
    </source>
</evidence>
<sequence length="321" mass="34422">MTTSVVRWLSRNDVAQTNLPFASALEVVEATLRDHGNGAFENPPKIGVHPKHDAFIHAMAGWLTKQRRAGLKWLAGYSSNHRIGLPNITGLLVLNDPDTGLPICVMDAAYLTAVRAAAVSAITSKYLSPPHVDSIAVIGAGLQGLYHVKMMSLIHPAAEFQIVDINDSAVRRLVEQTNSAATVVHVKEAEAAIRTADVVVTATSRLEDVAFRFEWVKEASLVLPVHVRGWSQDITTASDVLLTDDVEQFKSYIIATGSPYGDISRVLGSVSDVIAGRVAGRCCNADRIAVFNVGLALHDVAMGSAILDIAEQHGLGTIVSY</sequence>
<dbReference type="AlphaFoldDB" id="A0A109J729"/>
<dbReference type="InterPro" id="IPR003462">
    <property type="entry name" value="ODC_Mu_crystall"/>
</dbReference>
<protein>
    <submittedName>
        <fullName evidence="3">Ornithine cyclodeaminase</fullName>
    </submittedName>
</protein>
<gene>
    <name evidence="3" type="ORF">AS026_19600</name>
</gene>
<comment type="similarity">
    <text evidence="1">Belongs to the ornithine cyclodeaminase/mu-crystallin family.</text>
</comment>
<dbReference type="Pfam" id="PF02423">
    <property type="entry name" value="OCD_Mu_crystall"/>
    <property type="match status" value="1"/>
</dbReference>
<evidence type="ECO:0000256" key="1">
    <source>
        <dbReference type="ARBA" id="ARBA00008903"/>
    </source>
</evidence>
<evidence type="ECO:0000313" key="4">
    <source>
        <dbReference type="Proteomes" id="UP000068164"/>
    </source>
</evidence>
<dbReference type="InterPro" id="IPR023401">
    <property type="entry name" value="ODC_N"/>
</dbReference>
<keyword evidence="2" id="KW-0520">NAD</keyword>
<dbReference type="PANTHER" id="PTHR13812">
    <property type="entry name" value="KETIMINE REDUCTASE MU-CRYSTALLIN"/>
    <property type="match status" value="1"/>
</dbReference>
<evidence type="ECO:0000256" key="2">
    <source>
        <dbReference type="ARBA" id="ARBA00023027"/>
    </source>
</evidence>
<proteinExistence type="inferred from homology"/>
<dbReference type="Gene3D" id="3.40.50.720">
    <property type="entry name" value="NAD(P)-binding Rossmann-like Domain"/>
    <property type="match status" value="1"/>
</dbReference>
<dbReference type="OrthoDB" id="9801817at2"/>
<dbReference type="GO" id="GO:0005737">
    <property type="term" value="C:cytoplasm"/>
    <property type="evidence" value="ECO:0007669"/>
    <property type="project" value="TreeGrafter"/>
</dbReference>
<dbReference type="EMBL" id="LNCD01000126">
    <property type="protein sequence ID" value="KWV43515.1"/>
    <property type="molecule type" value="Genomic_DNA"/>
</dbReference>